<dbReference type="AlphaFoldDB" id="X0V8H7"/>
<proteinExistence type="predicted"/>
<accession>X0V8H7</accession>
<reference evidence="1" key="1">
    <citation type="journal article" date="2014" name="Front. Microbiol.">
        <title>High frequency of phylogenetically diverse reductive dehalogenase-homologous genes in deep subseafloor sedimentary metagenomes.</title>
        <authorList>
            <person name="Kawai M."/>
            <person name="Futagami T."/>
            <person name="Toyoda A."/>
            <person name="Takaki Y."/>
            <person name="Nishi S."/>
            <person name="Hori S."/>
            <person name="Arai W."/>
            <person name="Tsubouchi T."/>
            <person name="Morono Y."/>
            <person name="Uchiyama I."/>
            <person name="Ito T."/>
            <person name="Fujiyama A."/>
            <person name="Inagaki F."/>
            <person name="Takami H."/>
        </authorList>
    </citation>
    <scope>NUCLEOTIDE SEQUENCE</scope>
    <source>
        <strain evidence="1">Expedition CK06-06</strain>
    </source>
</reference>
<dbReference type="EMBL" id="BARS01038924">
    <property type="protein sequence ID" value="GAG14444.1"/>
    <property type="molecule type" value="Genomic_DNA"/>
</dbReference>
<evidence type="ECO:0000313" key="1">
    <source>
        <dbReference type="EMBL" id="GAG14444.1"/>
    </source>
</evidence>
<protein>
    <submittedName>
        <fullName evidence="1">Uncharacterized protein</fullName>
    </submittedName>
</protein>
<comment type="caution">
    <text evidence="1">The sequence shown here is derived from an EMBL/GenBank/DDBJ whole genome shotgun (WGS) entry which is preliminary data.</text>
</comment>
<feature type="non-terminal residue" evidence="1">
    <location>
        <position position="1"/>
    </location>
</feature>
<name>X0V8H7_9ZZZZ</name>
<gene>
    <name evidence="1" type="ORF">S01H1_59505</name>
</gene>
<sequence length="92" mass="10128">TGNVLSREQLLVMWSEQAKDTAVPLKDRQTAMQNIARSYGMFIDKQAIALQVEHLDRLTDQELIDRLGPLLAIVQAGGIPVQLPAPSDDTSD</sequence>
<organism evidence="1">
    <name type="scientific">marine sediment metagenome</name>
    <dbReference type="NCBI Taxonomy" id="412755"/>
    <lineage>
        <taxon>unclassified sequences</taxon>
        <taxon>metagenomes</taxon>
        <taxon>ecological metagenomes</taxon>
    </lineage>
</organism>